<dbReference type="EMBL" id="CANTUO010000003">
    <property type="protein sequence ID" value="CAI5759082.1"/>
    <property type="molecule type" value="Genomic_DNA"/>
</dbReference>
<evidence type="ECO:0008006" key="3">
    <source>
        <dbReference type="Google" id="ProtNLM"/>
    </source>
</evidence>
<dbReference type="AlphaFoldDB" id="A0A9W4TYW6"/>
<evidence type="ECO:0000313" key="2">
    <source>
        <dbReference type="Proteomes" id="UP001152885"/>
    </source>
</evidence>
<organism evidence="1 2">
    <name type="scientific">Candida verbasci</name>
    <dbReference type="NCBI Taxonomy" id="1227364"/>
    <lineage>
        <taxon>Eukaryota</taxon>
        <taxon>Fungi</taxon>
        <taxon>Dikarya</taxon>
        <taxon>Ascomycota</taxon>
        <taxon>Saccharomycotina</taxon>
        <taxon>Pichiomycetes</taxon>
        <taxon>Debaryomycetaceae</taxon>
        <taxon>Candida/Lodderomyces clade</taxon>
        <taxon>Candida</taxon>
    </lineage>
</organism>
<protein>
    <recommendedName>
        <fullName evidence="3">mRNA transport regulator MTR2</fullName>
    </recommendedName>
</protein>
<dbReference type="SUPFAM" id="SSF54427">
    <property type="entry name" value="NTF2-like"/>
    <property type="match status" value="1"/>
</dbReference>
<gene>
    <name evidence="1" type="ORF">CANVERA_P3591</name>
</gene>
<dbReference type="Proteomes" id="UP001152885">
    <property type="component" value="Unassembled WGS sequence"/>
</dbReference>
<dbReference type="Gene3D" id="3.10.450.50">
    <property type="match status" value="1"/>
</dbReference>
<reference evidence="1" key="1">
    <citation type="submission" date="2022-12" db="EMBL/GenBank/DDBJ databases">
        <authorList>
            <person name="Brejova B."/>
        </authorList>
    </citation>
    <scope>NUCLEOTIDE SEQUENCE</scope>
</reference>
<sequence>MNQDPTQPIESFLKNFLNSLDSQYQPTSNVANYALQFGSSLKRTSALILNGKPIIPTPQEDSKLTFQKKWLSTPLTSHQLTSYDAHLIPGTGQFIINFSAKVKFDQSGKNRLGESADLIKEPTTVTNANSKPRPIWGSWNGIIGNLVVDETLQNECINSLDYRLTYIPQDSILKF</sequence>
<dbReference type="OrthoDB" id="25408at2759"/>
<proteinExistence type="predicted"/>
<dbReference type="InterPro" id="IPR032710">
    <property type="entry name" value="NTF2-like_dom_sf"/>
</dbReference>
<dbReference type="InterPro" id="IPR019488">
    <property type="entry name" value="Nucl_pore_RNA_shuttling_Mtr2"/>
</dbReference>
<name>A0A9W4TYW6_9ASCO</name>
<accession>A0A9W4TYW6</accession>
<comment type="caution">
    <text evidence="1">The sequence shown here is derived from an EMBL/GenBank/DDBJ whole genome shotgun (WGS) entry which is preliminary data.</text>
</comment>
<keyword evidence="2" id="KW-1185">Reference proteome</keyword>
<dbReference type="Pfam" id="PF10429">
    <property type="entry name" value="Mtr2"/>
    <property type="match status" value="1"/>
</dbReference>
<evidence type="ECO:0000313" key="1">
    <source>
        <dbReference type="EMBL" id="CAI5759082.1"/>
    </source>
</evidence>